<evidence type="ECO:0000313" key="12">
    <source>
        <dbReference type="Proteomes" id="UP001152795"/>
    </source>
</evidence>
<keyword evidence="4" id="KW-0349">Heme</keyword>
<dbReference type="Proteomes" id="UP001152795">
    <property type="component" value="Unassembled WGS sequence"/>
</dbReference>
<evidence type="ECO:0000313" key="11">
    <source>
        <dbReference type="EMBL" id="CAB3988478.1"/>
    </source>
</evidence>
<evidence type="ECO:0000256" key="5">
    <source>
        <dbReference type="ARBA" id="ARBA00022723"/>
    </source>
</evidence>
<dbReference type="GO" id="GO:0016705">
    <property type="term" value="F:oxidoreductase activity, acting on paired donors, with incorporation or reduction of molecular oxygen"/>
    <property type="evidence" value="ECO:0007669"/>
    <property type="project" value="InterPro"/>
</dbReference>
<dbReference type="GO" id="GO:0005789">
    <property type="term" value="C:endoplasmic reticulum membrane"/>
    <property type="evidence" value="ECO:0007669"/>
    <property type="project" value="UniProtKB-SubCell"/>
</dbReference>
<evidence type="ECO:0000256" key="9">
    <source>
        <dbReference type="ARBA" id="ARBA00023033"/>
    </source>
</evidence>
<protein>
    <submittedName>
        <fullName evidence="11">Cytochrome P450 4V2</fullName>
    </submittedName>
</protein>
<reference evidence="11" key="1">
    <citation type="submission" date="2020-04" db="EMBL/GenBank/DDBJ databases">
        <authorList>
            <person name="Alioto T."/>
            <person name="Alioto T."/>
            <person name="Gomez Garrido J."/>
        </authorList>
    </citation>
    <scope>NUCLEOTIDE SEQUENCE</scope>
    <source>
        <strain evidence="11">A484AB</strain>
    </source>
</reference>
<keyword evidence="9" id="KW-0503">Monooxygenase</keyword>
<comment type="subcellular location">
    <subcellularLocation>
        <location evidence="2">Endoplasmic reticulum membrane</location>
    </subcellularLocation>
</comment>
<evidence type="ECO:0000256" key="3">
    <source>
        <dbReference type="ARBA" id="ARBA00010617"/>
    </source>
</evidence>
<dbReference type="InterPro" id="IPR050196">
    <property type="entry name" value="Cytochrome_P450_Monoox"/>
</dbReference>
<keyword evidence="7" id="KW-0560">Oxidoreductase</keyword>
<dbReference type="PANTHER" id="PTHR24291">
    <property type="entry name" value="CYTOCHROME P450 FAMILY 4"/>
    <property type="match status" value="1"/>
</dbReference>
<keyword evidence="10" id="KW-0472">Membrane</keyword>
<dbReference type="SUPFAM" id="SSF48264">
    <property type="entry name" value="Cytochrome P450"/>
    <property type="match status" value="1"/>
</dbReference>
<comment type="similarity">
    <text evidence="3">Belongs to the cytochrome P450 family.</text>
</comment>
<sequence length="207" mass="24369">MDVIVFENLIKSKEHYQERWIYTFSAMAWNSTGEKWRSRRRLLTPAFHYQILNGYIPMYQRQSSILIQLLEEKAGKGEFDIASYLRMFTLDIICEAAMGVNVNAQFDSNSEYVSTVLSISELILERWRCPWLWRDSMYNLTTAGRKQKNMLRILHGFSSKVISDRGMSEPDSSRKRQAFLDLLLDEYDKGNISKEGVREEVDTFMFE</sequence>
<dbReference type="PRINTS" id="PR00464">
    <property type="entry name" value="EP450II"/>
</dbReference>
<dbReference type="OrthoDB" id="1470350at2759"/>
<dbReference type="InterPro" id="IPR002402">
    <property type="entry name" value="Cyt_P450_E_grp-II"/>
</dbReference>
<evidence type="ECO:0000256" key="1">
    <source>
        <dbReference type="ARBA" id="ARBA00001971"/>
    </source>
</evidence>
<dbReference type="EMBL" id="CACRXK020001330">
    <property type="protein sequence ID" value="CAB3988478.1"/>
    <property type="molecule type" value="Genomic_DNA"/>
</dbReference>
<proteinExistence type="inferred from homology"/>
<evidence type="ECO:0000256" key="2">
    <source>
        <dbReference type="ARBA" id="ARBA00004586"/>
    </source>
</evidence>
<evidence type="ECO:0000256" key="8">
    <source>
        <dbReference type="ARBA" id="ARBA00023004"/>
    </source>
</evidence>
<dbReference type="GO" id="GO:0020037">
    <property type="term" value="F:heme binding"/>
    <property type="evidence" value="ECO:0007669"/>
    <property type="project" value="InterPro"/>
</dbReference>
<dbReference type="PANTHER" id="PTHR24291:SF189">
    <property type="entry name" value="CYTOCHROME P450 4C3-RELATED"/>
    <property type="match status" value="1"/>
</dbReference>
<dbReference type="GO" id="GO:0005506">
    <property type="term" value="F:iron ion binding"/>
    <property type="evidence" value="ECO:0007669"/>
    <property type="project" value="InterPro"/>
</dbReference>
<keyword evidence="8" id="KW-0408">Iron</keyword>
<evidence type="ECO:0000256" key="10">
    <source>
        <dbReference type="ARBA" id="ARBA00023136"/>
    </source>
</evidence>
<gene>
    <name evidence="11" type="ORF">PACLA_8A045247</name>
</gene>
<keyword evidence="12" id="KW-1185">Reference proteome</keyword>
<dbReference type="Pfam" id="PF00067">
    <property type="entry name" value="p450"/>
    <property type="match status" value="1"/>
</dbReference>
<keyword evidence="5" id="KW-0479">Metal-binding</keyword>
<organism evidence="11 12">
    <name type="scientific">Paramuricea clavata</name>
    <name type="common">Red gorgonian</name>
    <name type="synonym">Violescent sea-whip</name>
    <dbReference type="NCBI Taxonomy" id="317549"/>
    <lineage>
        <taxon>Eukaryota</taxon>
        <taxon>Metazoa</taxon>
        <taxon>Cnidaria</taxon>
        <taxon>Anthozoa</taxon>
        <taxon>Octocorallia</taxon>
        <taxon>Malacalcyonacea</taxon>
        <taxon>Plexauridae</taxon>
        <taxon>Paramuricea</taxon>
    </lineage>
</organism>
<evidence type="ECO:0000256" key="7">
    <source>
        <dbReference type="ARBA" id="ARBA00023002"/>
    </source>
</evidence>
<comment type="cofactor">
    <cofactor evidence="1">
        <name>heme</name>
        <dbReference type="ChEBI" id="CHEBI:30413"/>
    </cofactor>
</comment>
<dbReference type="GO" id="GO:0004497">
    <property type="term" value="F:monooxygenase activity"/>
    <property type="evidence" value="ECO:0007669"/>
    <property type="project" value="UniProtKB-KW"/>
</dbReference>
<dbReference type="InterPro" id="IPR036396">
    <property type="entry name" value="Cyt_P450_sf"/>
</dbReference>
<keyword evidence="6" id="KW-0256">Endoplasmic reticulum</keyword>
<dbReference type="AlphaFoldDB" id="A0A7D9HQQ2"/>
<feature type="non-terminal residue" evidence="11">
    <location>
        <position position="207"/>
    </location>
</feature>
<evidence type="ECO:0000256" key="6">
    <source>
        <dbReference type="ARBA" id="ARBA00022824"/>
    </source>
</evidence>
<dbReference type="InterPro" id="IPR001128">
    <property type="entry name" value="Cyt_P450"/>
</dbReference>
<dbReference type="Gene3D" id="1.10.630.10">
    <property type="entry name" value="Cytochrome P450"/>
    <property type="match status" value="1"/>
</dbReference>
<accession>A0A7D9HQQ2</accession>
<name>A0A7D9HQQ2_PARCT</name>
<comment type="caution">
    <text evidence="11">The sequence shown here is derived from an EMBL/GenBank/DDBJ whole genome shotgun (WGS) entry which is preliminary data.</text>
</comment>
<evidence type="ECO:0000256" key="4">
    <source>
        <dbReference type="ARBA" id="ARBA00022617"/>
    </source>
</evidence>